<evidence type="ECO:0000313" key="1">
    <source>
        <dbReference type="EMBL" id="KGM08535.1"/>
    </source>
</evidence>
<reference evidence="1 2" key="1">
    <citation type="submission" date="2013-08" db="EMBL/GenBank/DDBJ databases">
        <title>Genome sequencing of Cellulomonas carbonis T26.</title>
        <authorList>
            <person name="Chen F."/>
            <person name="Li Y."/>
            <person name="Wang G."/>
        </authorList>
    </citation>
    <scope>NUCLEOTIDE SEQUENCE [LARGE SCALE GENOMIC DNA]</scope>
    <source>
        <strain evidence="1 2">T26</strain>
    </source>
</reference>
<name>A0A0A0BKX9_9CELL</name>
<protein>
    <submittedName>
        <fullName evidence="1">Uncharacterized protein</fullName>
    </submittedName>
</protein>
<gene>
    <name evidence="1" type="ORF">N868_08390</name>
</gene>
<reference evidence="1 2" key="2">
    <citation type="journal article" date="2015" name="Stand. Genomic Sci.">
        <title>Draft genome sequence of Cellulomonas carbonis T26(T) and comparative analysis of six Cellulomonas genomes.</title>
        <authorList>
            <person name="Zhuang W."/>
            <person name="Zhang S."/>
            <person name="Xia X."/>
            <person name="Wang G."/>
        </authorList>
    </citation>
    <scope>NUCLEOTIDE SEQUENCE [LARGE SCALE GENOMIC DNA]</scope>
    <source>
        <strain evidence="1 2">T26</strain>
    </source>
</reference>
<sequence>MVKVKITDDTTKKVNLKTEINYVSNDDYEKLMNKPQINDVELVGNKSSRDIGIFDLSNAEIDRLVNMIFNKR</sequence>
<comment type="caution">
    <text evidence="1">The sequence shown here is derived from an EMBL/GenBank/DDBJ whole genome shotgun (WGS) entry which is preliminary data.</text>
</comment>
<accession>A0A0A0BKX9</accession>
<organism evidence="1 2">
    <name type="scientific">Cellulomonas carbonis T26</name>
    <dbReference type="NCBI Taxonomy" id="947969"/>
    <lineage>
        <taxon>Bacteria</taxon>
        <taxon>Bacillati</taxon>
        <taxon>Actinomycetota</taxon>
        <taxon>Actinomycetes</taxon>
        <taxon>Micrococcales</taxon>
        <taxon>Cellulomonadaceae</taxon>
        <taxon>Cellulomonas</taxon>
    </lineage>
</organism>
<dbReference type="Proteomes" id="UP000029839">
    <property type="component" value="Unassembled WGS sequence"/>
</dbReference>
<keyword evidence="2" id="KW-1185">Reference proteome</keyword>
<dbReference type="RefSeq" id="WP_043610476.1">
    <property type="nucleotide sequence ID" value="NZ_AXCY01000205.1"/>
</dbReference>
<dbReference type="AlphaFoldDB" id="A0A0A0BKX9"/>
<dbReference type="EMBL" id="AXCY01000205">
    <property type="protein sequence ID" value="KGM08535.1"/>
    <property type="molecule type" value="Genomic_DNA"/>
</dbReference>
<proteinExistence type="predicted"/>
<evidence type="ECO:0000313" key="2">
    <source>
        <dbReference type="Proteomes" id="UP000029839"/>
    </source>
</evidence>